<protein>
    <submittedName>
        <fullName evidence="2">Uncharacterized protein</fullName>
    </submittedName>
</protein>
<proteinExistence type="predicted"/>
<dbReference type="Proteomes" id="UP000237968">
    <property type="component" value="Unassembled WGS sequence"/>
</dbReference>
<name>A0A2S9XCE3_9BACT</name>
<accession>A0A2S9XCE3</accession>
<evidence type="ECO:0000313" key="2">
    <source>
        <dbReference type="EMBL" id="PRP90529.1"/>
    </source>
</evidence>
<evidence type="ECO:0000313" key="3">
    <source>
        <dbReference type="Proteomes" id="UP000237968"/>
    </source>
</evidence>
<keyword evidence="1" id="KW-0472">Membrane</keyword>
<gene>
    <name evidence="2" type="ORF">ENSA5_64440</name>
</gene>
<organism evidence="2 3">
    <name type="scientific">Enhygromyxa salina</name>
    <dbReference type="NCBI Taxonomy" id="215803"/>
    <lineage>
        <taxon>Bacteria</taxon>
        <taxon>Pseudomonadati</taxon>
        <taxon>Myxococcota</taxon>
        <taxon>Polyangia</taxon>
        <taxon>Nannocystales</taxon>
        <taxon>Nannocystaceae</taxon>
        <taxon>Enhygromyxa</taxon>
    </lineage>
</organism>
<evidence type="ECO:0000256" key="1">
    <source>
        <dbReference type="SAM" id="Phobius"/>
    </source>
</evidence>
<keyword evidence="1" id="KW-1133">Transmembrane helix</keyword>
<dbReference type="AlphaFoldDB" id="A0A2S9XCE3"/>
<dbReference type="EMBL" id="PVNK01000279">
    <property type="protein sequence ID" value="PRP90529.1"/>
    <property type="molecule type" value="Genomic_DNA"/>
</dbReference>
<comment type="caution">
    <text evidence="2">The sequence shown here is derived from an EMBL/GenBank/DDBJ whole genome shotgun (WGS) entry which is preliminary data.</text>
</comment>
<keyword evidence="3" id="KW-1185">Reference proteome</keyword>
<sequence length="55" mass="5444">MKRRVSALTKHVAGTVDLASAGLGFALVGIVIATLAFGLAPSALALGLLALLVVD</sequence>
<dbReference type="RefSeq" id="WP_181198387.1">
    <property type="nucleotide sequence ID" value="NZ_PVNK01000279.1"/>
</dbReference>
<feature type="transmembrane region" description="Helical" evidence="1">
    <location>
        <begin position="21"/>
        <end position="54"/>
    </location>
</feature>
<keyword evidence="1" id="KW-0812">Transmembrane</keyword>
<reference evidence="2 3" key="1">
    <citation type="submission" date="2018-03" db="EMBL/GenBank/DDBJ databases">
        <title>Draft Genome Sequences of the Obligatory Marine Myxobacteria Enhygromyxa salina SWB005.</title>
        <authorList>
            <person name="Poehlein A."/>
            <person name="Moghaddam J.A."/>
            <person name="Harms H."/>
            <person name="Alanjari M."/>
            <person name="Koenig G.M."/>
            <person name="Daniel R."/>
            <person name="Schaeberle T.F."/>
        </authorList>
    </citation>
    <scope>NUCLEOTIDE SEQUENCE [LARGE SCALE GENOMIC DNA]</scope>
    <source>
        <strain evidence="2 3">SWB005</strain>
    </source>
</reference>